<dbReference type="OrthoDB" id="1447634at2"/>
<name>A0A2U2X1A0_9FLAO</name>
<sequence length="79" mass="8820">METDRTNKEVLIKGIKLMGIAFACMFSGPTLAYISQTKLKSPINFIILIIAILICILGIFFAFKGINTIMNSMFKKNQS</sequence>
<gene>
    <name evidence="2" type="ORF">DIS18_14770</name>
</gene>
<evidence type="ECO:0000313" key="2">
    <source>
        <dbReference type="EMBL" id="PWH81539.1"/>
    </source>
</evidence>
<evidence type="ECO:0000256" key="1">
    <source>
        <dbReference type="SAM" id="Phobius"/>
    </source>
</evidence>
<dbReference type="Pfam" id="PF19589">
    <property type="entry name" value="DUF6095"/>
    <property type="match status" value="1"/>
</dbReference>
<keyword evidence="1" id="KW-0812">Transmembrane</keyword>
<dbReference type="Proteomes" id="UP000245375">
    <property type="component" value="Unassembled WGS sequence"/>
</dbReference>
<organism evidence="2 3">
    <name type="scientific">Algibacter marinivivus</name>
    <dbReference type="NCBI Taxonomy" id="2100723"/>
    <lineage>
        <taxon>Bacteria</taxon>
        <taxon>Pseudomonadati</taxon>
        <taxon>Bacteroidota</taxon>
        <taxon>Flavobacteriia</taxon>
        <taxon>Flavobacteriales</taxon>
        <taxon>Flavobacteriaceae</taxon>
        <taxon>Algibacter</taxon>
    </lineage>
</organism>
<keyword evidence="1" id="KW-0472">Membrane</keyword>
<reference evidence="3" key="3">
    <citation type="submission" date="2018-05" db="EMBL/GenBank/DDBJ databases">
        <authorList>
            <person name="Lu D."/>
        </authorList>
    </citation>
    <scope>NUCLEOTIDE SEQUENCE [LARGE SCALE GENOMIC DNA]</scope>
    <source>
        <strain evidence="3">ZY111</strain>
    </source>
</reference>
<dbReference type="EMBL" id="QFRI01000005">
    <property type="protein sequence ID" value="PWH81539.1"/>
    <property type="molecule type" value="Genomic_DNA"/>
</dbReference>
<dbReference type="AlphaFoldDB" id="A0A2U2X1A0"/>
<protein>
    <submittedName>
        <fullName evidence="2">Uncharacterized protein</fullName>
    </submittedName>
</protein>
<keyword evidence="3" id="KW-1185">Reference proteome</keyword>
<dbReference type="InterPro" id="IPR046077">
    <property type="entry name" value="DUF6095"/>
</dbReference>
<feature type="transmembrane region" description="Helical" evidence="1">
    <location>
        <begin position="15"/>
        <end position="34"/>
    </location>
</feature>
<reference evidence="2 3" key="1">
    <citation type="submission" date="2018-05" db="EMBL/GenBank/DDBJ databases">
        <title>Algibacter marinivivus sp. nov., isolated from sample around a algae.</title>
        <authorList>
            <person name="Zhong X."/>
        </authorList>
    </citation>
    <scope>NUCLEOTIDE SEQUENCE [LARGE SCALE GENOMIC DNA]</scope>
    <source>
        <strain evidence="2 3">ZY111</strain>
    </source>
</reference>
<comment type="caution">
    <text evidence="2">The sequence shown here is derived from an EMBL/GenBank/DDBJ whole genome shotgun (WGS) entry which is preliminary data.</text>
</comment>
<dbReference type="RefSeq" id="WP_109353857.1">
    <property type="nucleotide sequence ID" value="NZ_QFRI01000005.1"/>
</dbReference>
<evidence type="ECO:0000313" key="3">
    <source>
        <dbReference type="Proteomes" id="UP000245375"/>
    </source>
</evidence>
<keyword evidence="1" id="KW-1133">Transmembrane helix</keyword>
<accession>A0A2U2X1A0</accession>
<feature type="transmembrane region" description="Helical" evidence="1">
    <location>
        <begin position="46"/>
        <end position="66"/>
    </location>
</feature>
<reference evidence="3" key="2">
    <citation type="submission" date="2018-05" db="EMBL/GenBank/DDBJ databases">
        <title>Algibacter marinivivus sp. nov., isolated from sample around a algae.</title>
        <authorList>
            <person name="Lu D."/>
        </authorList>
    </citation>
    <scope>NUCLEOTIDE SEQUENCE [LARGE SCALE GENOMIC DNA]</scope>
    <source>
        <strain evidence="3">ZY111</strain>
    </source>
</reference>
<proteinExistence type="predicted"/>